<feature type="transmembrane region" description="Helical" evidence="8">
    <location>
        <begin position="217"/>
        <end position="239"/>
    </location>
</feature>
<keyword evidence="3 8" id="KW-0812">Transmembrane</keyword>
<dbReference type="PANTHER" id="PTHR30520:SF6">
    <property type="entry name" value="FORMATE_NITRATE FAMILY TRANSPORTER (EUROFUNG)"/>
    <property type="match status" value="1"/>
</dbReference>
<dbReference type="GO" id="GO:0015513">
    <property type="term" value="F:high-affinity secondary active nitrite transmembrane transporter activity"/>
    <property type="evidence" value="ECO:0007669"/>
    <property type="project" value="TreeGrafter"/>
</dbReference>
<dbReference type="FunFam" id="1.20.1080.10:FF:000011">
    <property type="entry name" value="Formate family transporter"/>
    <property type="match status" value="1"/>
</dbReference>
<evidence type="ECO:0000256" key="6">
    <source>
        <dbReference type="ARBA" id="ARBA00049660"/>
    </source>
</evidence>
<evidence type="ECO:0000313" key="10">
    <source>
        <dbReference type="Proteomes" id="UP001274830"/>
    </source>
</evidence>
<evidence type="ECO:0008006" key="11">
    <source>
        <dbReference type="Google" id="ProtNLM"/>
    </source>
</evidence>
<dbReference type="PROSITE" id="PS01006">
    <property type="entry name" value="FORMATE_NITRITE_TP_2"/>
    <property type="match status" value="1"/>
</dbReference>
<feature type="transmembrane region" description="Helical" evidence="8">
    <location>
        <begin position="117"/>
        <end position="139"/>
    </location>
</feature>
<comment type="similarity">
    <text evidence="6">Belongs to the FNT transporter (TC 1.A.16) family.</text>
</comment>
<keyword evidence="10" id="KW-1185">Reference proteome</keyword>
<dbReference type="AlphaFoldDB" id="A0AAE1C0D5"/>
<evidence type="ECO:0000256" key="7">
    <source>
        <dbReference type="SAM" id="MobiDB-lite"/>
    </source>
</evidence>
<protein>
    <recommendedName>
        <fullName evidence="11">Formate/nitrite transporter</fullName>
    </recommendedName>
</protein>
<dbReference type="GO" id="GO:0015707">
    <property type="term" value="P:nitrite transport"/>
    <property type="evidence" value="ECO:0007669"/>
    <property type="project" value="TreeGrafter"/>
</dbReference>
<feature type="transmembrane region" description="Helical" evidence="8">
    <location>
        <begin position="76"/>
        <end position="105"/>
    </location>
</feature>
<dbReference type="PANTHER" id="PTHR30520">
    <property type="entry name" value="FORMATE TRANSPORTER-RELATED"/>
    <property type="match status" value="1"/>
</dbReference>
<evidence type="ECO:0000256" key="8">
    <source>
        <dbReference type="SAM" id="Phobius"/>
    </source>
</evidence>
<proteinExistence type="inferred from homology"/>
<evidence type="ECO:0000256" key="2">
    <source>
        <dbReference type="ARBA" id="ARBA00022448"/>
    </source>
</evidence>
<dbReference type="InterPro" id="IPR023271">
    <property type="entry name" value="Aquaporin-like"/>
</dbReference>
<dbReference type="Gene3D" id="1.20.1080.10">
    <property type="entry name" value="Glycerol uptake facilitator protein"/>
    <property type="match status" value="1"/>
</dbReference>
<reference evidence="9" key="1">
    <citation type="submission" date="2023-07" db="EMBL/GenBank/DDBJ databases">
        <title>Black Yeasts Isolated from many extreme environments.</title>
        <authorList>
            <person name="Coleine C."/>
            <person name="Stajich J.E."/>
            <person name="Selbmann L."/>
        </authorList>
    </citation>
    <scope>NUCLEOTIDE SEQUENCE</scope>
    <source>
        <strain evidence="9">CCFEE 5485</strain>
    </source>
</reference>
<evidence type="ECO:0000256" key="1">
    <source>
        <dbReference type="ARBA" id="ARBA00004141"/>
    </source>
</evidence>
<evidence type="ECO:0000256" key="5">
    <source>
        <dbReference type="ARBA" id="ARBA00023136"/>
    </source>
</evidence>
<dbReference type="EMBL" id="JAUTXT010000023">
    <property type="protein sequence ID" value="KAK3673868.1"/>
    <property type="molecule type" value="Genomic_DNA"/>
</dbReference>
<feature type="transmembrane region" description="Helical" evidence="8">
    <location>
        <begin position="192"/>
        <end position="211"/>
    </location>
</feature>
<keyword evidence="2" id="KW-0813">Transport</keyword>
<feature type="transmembrane region" description="Helical" evidence="8">
    <location>
        <begin position="165"/>
        <end position="185"/>
    </location>
</feature>
<keyword evidence="4 8" id="KW-1133">Transmembrane helix</keyword>
<dbReference type="Proteomes" id="UP001274830">
    <property type="component" value="Unassembled WGS sequence"/>
</dbReference>
<organism evidence="9 10">
    <name type="scientific">Recurvomyces mirabilis</name>
    <dbReference type="NCBI Taxonomy" id="574656"/>
    <lineage>
        <taxon>Eukaryota</taxon>
        <taxon>Fungi</taxon>
        <taxon>Dikarya</taxon>
        <taxon>Ascomycota</taxon>
        <taxon>Pezizomycotina</taxon>
        <taxon>Dothideomycetes</taxon>
        <taxon>Dothideomycetidae</taxon>
        <taxon>Mycosphaerellales</taxon>
        <taxon>Teratosphaeriaceae</taxon>
        <taxon>Recurvomyces</taxon>
    </lineage>
</organism>
<comment type="caution">
    <text evidence="9">The sequence shown here is derived from an EMBL/GenBank/DDBJ whole genome shotgun (WGS) entry which is preliminary data.</text>
</comment>
<dbReference type="Pfam" id="PF01226">
    <property type="entry name" value="Form_Nir_trans"/>
    <property type="match status" value="1"/>
</dbReference>
<evidence type="ECO:0000256" key="3">
    <source>
        <dbReference type="ARBA" id="ARBA00022692"/>
    </source>
</evidence>
<keyword evidence="5 8" id="KW-0472">Membrane</keyword>
<feature type="region of interest" description="Disordered" evidence="7">
    <location>
        <begin position="286"/>
        <end position="313"/>
    </location>
</feature>
<evidence type="ECO:0000313" key="9">
    <source>
        <dbReference type="EMBL" id="KAK3673868.1"/>
    </source>
</evidence>
<sequence>MQTFRVIHNCYTPKETVELCSRAGVMKANMRIDKIFVSSFMAGCLLSFACAAVLITNTAPWYQENAPGLIRMIGALIFPFGLVSIVVTGSDLCTGSFMFTTISVLHRRLSPLKMLQHWVITFFGNLAGSLFVMAIIIGYGGTLDVAAYRSWVESFANTKVVTPEWHMIFLRGIGANWLVCLACFLAGMAREYFSKVVAIWWPTFAFVLLGFDHVVANMFFIPAAIFLGSPKITVGYYIWKSMIPALLGNIVGGGLFVGVVYWYLYLSGDSNPTPIDGDIWASDSAPLVGHAPTDPPMHDNSSSPQSKSAENMV</sequence>
<accession>A0AAE1C0D5</accession>
<feature type="transmembrane region" description="Helical" evidence="8">
    <location>
        <begin position="35"/>
        <end position="56"/>
    </location>
</feature>
<evidence type="ECO:0000256" key="4">
    <source>
        <dbReference type="ARBA" id="ARBA00022989"/>
    </source>
</evidence>
<feature type="compositionally biased region" description="Polar residues" evidence="7">
    <location>
        <begin position="299"/>
        <end position="313"/>
    </location>
</feature>
<name>A0AAE1C0D5_9PEZI</name>
<dbReference type="InterPro" id="IPR000292">
    <property type="entry name" value="For/NO2_transpt"/>
</dbReference>
<comment type="subcellular location">
    <subcellularLocation>
        <location evidence="1">Membrane</location>
        <topology evidence="1">Multi-pass membrane protein</topology>
    </subcellularLocation>
</comment>
<dbReference type="InterPro" id="IPR024002">
    <property type="entry name" value="For/NO2_transpt_CS"/>
</dbReference>
<gene>
    <name evidence="9" type="ORF">LTR78_006423</name>
</gene>
<feature type="transmembrane region" description="Helical" evidence="8">
    <location>
        <begin position="246"/>
        <end position="264"/>
    </location>
</feature>
<dbReference type="GO" id="GO:0005886">
    <property type="term" value="C:plasma membrane"/>
    <property type="evidence" value="ECO:0007669"/>
    <property type="project" value="TreeGrafter"/>
</dbReference>